<evidence type="ECO:0000256" key="2">
    <source>
        <dbReference type="ARBA" id="ARBA00022840"/>
    </source>
</evidence>
<dbReference type="AlphaFoldDB" id="A0A9P6ALX2"/>
<evidence type="ECO:0000313" key="11">
    <source>
        <dbReference type="Proteomes" id="UP000886523"/>
    </source>
</evidence>
<evidence type="ECO:0000256" key="5">
    <source>
        <dbReference type="PROSITE-ProRule" id="PRU00283"/>
    </source>
</evidence>
<feature type="region of interest" description="Disordered" evidence="8">
    <location>
        <begin position="770"/>
        <end position="820"/>
    </location>
</feature>
<keyword evidence="1 5" id="KW-0547">Nucleotide-binding</keyword>
<feature type="region of interest" description="Disordered" evidence="8">
    <location>
        <begin position="1"/>
        <end position="115"/>
    </location>
</feature>
<dbReference type="GO" id="GO:0003777">
    <property type="term" value="F:microtubule motor activity"/>
    <property type="evidence" value="ECO:0007669"/>
    <property type="project" value="InterPro"/>
</dbReference>
<dbReference type="SMART" id="SM00129">
    <property type="entry name" value="KISc"/>
    <property type="match status" value="1"/>
</dbReference>
<dbReference type="PRINTS" id="PR00380">
    <property type="entry name" value="KINESINHEAVY"/>
</dbReference>
<keyword evidence="4 5" id="KW-0505">Motor protein</keyword>
<dbReference type="SUPFAM" id="SSF52540">
    <property type="entry name" value="P-loop containing nucleoside triphosphate hydrolases"/>
    <property type="match status" value="1"/>
</dbReference>
<dbReference type="InterPro" id="IPR001752">
    <property type="entry name" value="Kinesin_motor_dom"/>
</dbReference>
<dbReference type="InterPro" id="IPR036961">
    <property type="entry name" value="Kinesin_motor_dom_sf"/>
</dbReference>
<comment type="similarity">
    <text evidence="5 6">Belongs to the TRAFAC class myosin-kinesin ATPase superfamily. Kinesin family.</text>
</comment>
<keyword evidence="6" id="KW-0493">Microtubule</keyword>
<evidence type="ECO:0000256" key="7">
    <source>
        <dbReference type="SAM" id="Coils"/>
    </source>
</evidence>
<evidence type="ECO:0000256" key="1">
    <source>
        <dbReference type="ARBA" id="ARBA00022741"/>
    </source>
</evidence>
<organism evidence="10 11">
    <name type="scientific">Hydnum rufescens UP504</name>
    <dbReference type="NCBI Taxonomy" id="1448309"/>
    <lineage>
        <taxon>Eukaryota</taxon>
        <taxon>Fungi</taxon>
        <taxon>Dikarya</taxon>
        <taxon>Basidiomycota</taxon>
        <taxon>Agaricomycotina</taxon>
        <taxon>Agaricomycetes</taxon>
        <taxon>Cantharellales</taxon>
        <taxon>Hydnaceae</taxon>
        <taxon>Hydnum</taxon>
    </lineage>
</organism>
<keyword evidence="11" id="KW-1185">Reference proteome</keyword>
<evidence type="ECO:0000313" key="10">
    <source>
        <dbReference type="EMBL" id="KAF9507705.1"/>
    </source>
</evidence>
<evidence type="ECO:0000256" key="8">
    <source>
        <dbReference type="SAM" id="MobiDB-lite"/>
    </source>
</evidence>
<proteinExistence type="inferred from homology"/>
<dbReference type="GO" id="GO:0000278">
    <property type="term" value="P:mitotic cell cycle"/>
    <property type="evidence" value="ECO:0007669"/>
    <property type="project" value="TreeGrafter"/>
</dbReference>
<gene>
    <name evidence="10" type="ORF">BS47DRAFT_1488703</name>
</gene>
<feature type="domain" description="Kinesin motor" evidence="9">
    <location>
        <begin position="150"/>
        <end position="494"/>
    </location>
</feature>
<dbReference type="GO" id="GO:0007018">
    <property type="term" value="P:microtubule-based movement"/>
    <property type="evidence" value="ECO:0007669"/>
    <property type="project" value="InterPro"/>
</dbReference>
<dbReference type="Gene3D" id="3.40.850.10">
    <property type="entry name" value="Kinesin motor domain"/>
    <property type="match status" value="1"/>
</dbReference>
<dbReference type="GO" id="GO:0005874">
    <property type="term" value="C:microtubule"/>
    <property type="evidence" value="ECO:0007669"/>
    <property type="project" value="UniProtKB-KW"/>
</dbReference>
<keyword evidence="3 7" id="KW-0175">Coiled coil</keyword>
<dbReference type="PANTHER" id="PTHR47968">
    <property type="entry name" value="CENTROMERE PROTEIN E"/>
    <property type="match status" value="1"/>
</dbReference>
<sequence>MSTSPESRAPRLRPPPFTPRPRSQTSSYPDSLRYPSTRSTTPSLTSSISSKSTRSTTPSLQPPGTPKYKATISAESRIGTKGPKNLHVRHTSRPPSPRKRVDATPSPTPFIHPVDPEAGLLDWKSLEPDLSAEIDERDLAGISSSTPEDKVLVSVRVKPPSGEGRDNQAWNISPDENLITLDPRHARSTGKATEHRFDAVLTGSDNRLVYQRTARSHVIAAMEGYNSLVFAYGQTASGKTFTLMGDENEPGIIPRALKDVFGYIRKNPTREFLLRASYLEIYNETVYDLLSPSSSGSLGPTITDAGVVNLREEVVTSLKGIKDVLERGDSSRRTASTDWNERSSRSHSVFRLVIESREVGIDGRSESPSQGVPQTPGGTRLQTRGGRSVQSSVLSLIDLAGSEKATSDKERTREGKYINTSLLTLGTVIGTLAENAAKGKSDHVPYRNSKLTRMLQPSLAGNARVSVICTLNGSTSAIGETTSTLGFATRIKKVQLHAVKKEIIDTDALLERYRKEIEELKARLEERERDAPARNRRLSARQQIDESRALNDMSGRIKQLTKLILTSETVNESKGDQSRPSSPSKLDFSQSPYELQKELLLSKEEIERQATLILSLEASLEQRAVVPLDAPEFEKDAKIIELWVIPLYYDVWRKNVWPDEDNRQKQVKEYEFVTKRYEENLGEPLRAVKEDVEKEWAGKLEALEEKLRASDSYVLECERGLEKERQIRLKLEEEKRALVAFVSDLDSALPSLRGLVPPLTMGTSHSYTGTMASSPFRPTLSALTESNPNSPTPSPVKTKSPRKKSSVSIPHGNPTMNDSTRAATLFDQTPEDDLIDGDASFTVHDKENHAITI</sequence>
<feature type="compositionally biased region" description="Polar residues" evidence="8">
    <location>
        <begin position="578"/>
        <end position="590"/>
    </location>
</feature>
<feature type="compositionally biased region" description="Low complexity" evidence="8">
    <location>
        <begin position="31"/>
        <end position="59"/>
    </location>
</feature>
<reference evidence="10" key="1">
    <citation type="journal article" date="2020" name="Nat. Commun.">
        <title>Large-scale genome sequencing of mycorrhizal fungi provides insights into the early evolution of symbiotic traits.</title>
        <authorList>
            <person name="Miyauchi S."/>
            <person name="Kiss E."/>
            <person name="Kuo A."/>
            <person name="Drula E."/>
            <person name="Kohler A."/>
            <person name="Sanchez-Garcia M."/>
            <person name="Morin E."/>
            <person name="Andreopoulos B."/>
            <person name="Barry K.W."/>
            <person name="Bonito G."/>
            <person name="Buee M."/>
            <person name="Carver A."/>
            <person name="Chen C."/>
            <person name="Cichocki N."/>
            <person name="Clum A."/>
            <person name="Culley D."/>
            <person name="Crous P.W."/>
            <person name="Fauchery L."/>
            <person name="Girlanda M."/>
            <person name="Hayes R.D."/>
            <person name="Keri Z."/>
            <person name="LaButti K."/>
            <person name="Lipzen A."/>
            <person name="Lombard V."/>
            <person name="Magnuson J."/>
            <person name="Maillard F."/>
            <person name="Murat C."/>
            <person name="Nolan M."/>
            <person name="Ohm R.A."/>
            <person name="Pangilinan J."/>
            <person name="Pereira M.F."/>
            <person name="Perotto S."/>
            <person name="Peter M."/>
            <person name="Pfister S."/>
            <person name="Riley R."/>
            <person name="Sitrit Y."/>
            <person name="Stielow J.B."/>
            <person name="Szollosi G."/>
            <person name="Zifcakova L."/>
            <person name="Stursova M."/>
            <person name="Spatafora J.W."/>
            <person name="Tedersoo L."/>
            <person name="Vaario L.M."/>
            <person name="Yamada A."/>
            <person name="Yan M."/>
            <person name="Wang P."/>
            <person name="Xu J."/>
            <person name="Bruns T."/>
            <person name="Baldrian P."/>
            <person name="Vilgalys R."/>
            <person name="Dunand C."/>
            <person name="Henrissat B."/>
            <person name="Grigoriev I.V."/>
            <person name="Hibbett D."/>
            <person name="Nagy L.G."/>
            <person name="Martin F.M."/>
        </authorList>
    </citation>
    <scope>NUCLEOTIDE SEQUENCE</scope>
    <source>
        <strain evidence="10">UP504</strain>
    </source>
</reference>
<comment type="caution">
    <text evidence="10">The sequence shown here is derived from an EMBL/GenBank/DDBJ whole genome shotgun (WGS) entry which is preliminary data.</text>
</comment>
<feature type="compositionally biased region" description="Polar residues" evidence="8">
    <location>
        <begin position="366"/>
        <end position="382"/>
    </location>
</feature>
<evidence type="ECO:0000256" key="3">
    <source>
        <dbReference type="ARBA" id="ARBA00023054"/>
    </source>
</evidence>
<dbReference type="OrthoDB" id="3176171at2759"/>
<protein>
    <recommendedName>
        <fullName evidence="6">Kinesin-like protein</fullName>
    </recommendedName>
</protein>
<dbReference type="GO" id="GO:0005524">
    <property type="term" value="F:ATP binding"/>
    <property type="evidence" value="ECO:0007669"/>
    <property type="project" value="UniProtKB-UniRule"/>
</dbReference>
<dbReference type="PROSITE" id="PS50067">
    <property type="entry name" value="KINESIN_MOTOR_2"/>
    <property type="match status" value="1"/>
</dbReference>
<evidence type="ECO:0000259" key="9">
    <source>
        <dbReference type="PROSITE" id="PS50067"/>
    </source>
</evidence>
<accession>A0A9P6ALX2</accession>
<dbReference type="InterPro" id="IPR027640">
    <property type="entry name" value="Kinesin-like_fam"/>
</dbReference>
<keyword evidence="2 5" id="KW-0067">ATP-binding</keyword>
<feature type="binding site" evidence="5">
    <location>
        <begin position="233"/>
        <end position="240"/>
    </location>
    <ligand>
        <name>ATP</name>
        <dbReference type="ChEBI" id="CHEBI:30616"/>
    </ligand>
</feature>
<dbReference type="PROSITE" id="PS00411">
    <property type="entry name" value="KINESIN_MOTOR_1"/>
    <property type="match status" value="1"/>
</dbReference>
<feature type="coiled-coil region" evidence="7">
    <location>
        <begin position="503"/>
        <end position="530"/>
    </location>
</feature>
<dbReference type="InterPro" id="IPR027417">
    <property type="entry name" value="P-loop_NTPase"/>
</dbReference>
<dbReference type="EMBL" id="MU129074">
    <property type="protein sequence ID" value="KAF9507705.1"/>
    <property type="molecule type" value="Genomic_DNA"/>
</dbReference>
<name>A0A9P6ALX2_9AGAM</name>
<evidence type="ECO:0000256" key="4">
    <source>
        <dbReference type="ARBA" id="ARBA00023175"/>
    </source>
</evidence>
<dbReference type="PANTHER" id="PTHR47968:SF75">
    <property type="entry name" value="CENTROMERE-ASSOCIATED PROTEIN E"/>
    <property type="match status" value="1"/>
</dbReference>
<feature type="compositionally biased region" description="Basic residues" evidence="8">
    <location>
        <begin position="84"/>
        <end position="98"/>
    </location>
</feature>
<dbReference type="Proteomes" id="UP000886523">
    <property type="component" value="Unassembled WGS sequence"/>
</dbReference>
<dbReference type="GO" id="GO:0008017">
    <property type="term" value="F:microtubule binding"/>
    <property type="evidence" value="ECO:0007669"/>
    <property type="project" value="InterPro"/>
</dbReference>
<dbReference type="Pfam" id="PF00225">
    <property type="entry name" value="Kinesin"/>
    <property type="match status" value="1"/>
</dbReference>
<feature type="region of interest" description="Disordered" evidence="8">
    <location>
        <begin position="361"/>
        <end position="388"/>
    </location>
</feature>
<dbReference type="InterPro" id="IPR019821">
    <property type="entry name" value="Kinesin_motor_CS"/>
</dbReference>
<feature type="region of interest" description="Disordered" evidence="8">
    <location>
        <begin position="569"/>
        <end position="590"/>
    </location>
</feature>
<evidence type="ECO:0000256" key="6">
    <source>
        <dbReference type="RuleBase" id="RU000394"/>
    </source>
</evidence>